<comment type="caution">
    <text evidence="4">The sequence shown here is derived from an EMBL/GenBank/DDBJ whole genome shotgun (WGS) entry which is preliminary data.</text>
</comment>
<dbReference type="InterPro" id="IPR045851">
    <property type="entry name" value="AMP-bd_C_sf"/>
</dbReference>
<reference evidence="4" key="1">
    <citation type="journal article" date="2021" name="Nat. Commun.">
        <title>Genetic determinants of endophytism in the Arabidopsis root mycobiome.</title>
        <authorList>
            <person name="Mesny F."/>
            <person name="Miyauchi S."/>
            <person name="Thiergart T."/>
            <person name="Pickel B."/>
            <person name="Atanasova L."/>
            <person name="Karlsson M."/>
            <person name="Huettel B."/>
            <person name="Barry K.W."/>
            <person name="Haridas S."/>
            <person name="Chen C."/>
            <person name="Bauer D."/>
            <person name="Andreopoulos W."/>
            <person name="Pangilinan J."/>
            <person name="LaButti K."/>
            <person name="Riley R."/>
            <person name="Lipzen A."/>
            <person name="Clum A."/>
            <person name="Drula E."/>
            <person name="Henrissat B."/>
            <person name="Kohler A."/>
            <person name="Grigoriev I.V."/>
            <person name="Martin F.M."/>
            <person name="Hacquard S."/>
        </authorList>
    </citation>
    <scope>NUCLEOTIDE SEQUENCE</scope>
    <source>
        <strain evidence="4">MPI-CAGE-CH-0230</strain>
    </source>
</reference>
<dbReference type="AlphaFoldDB" id="A0A9P9BM98"/>
<dbReference type="GeneID" id="70180112"/>
<dbReference type="Proteomes" id="UP000756346">
    <property type="component" value="Unassembled WGS sequence"/>
</dbReference>
<evidence type="ECO:0000259" key="3">
    <source>
        <dbReference type="Pfam" id="PF13193"/>
    </source>
</evidence>
<accession>A0A9P9BM98</accession>
<dbReference type="GO" id="GO:0016405">
    <property type="term" value="F:CoA-ligase activity"/>
    <property type="evidence" value="ECO:0007669"/>
    <property type="project" value="TreeGrafter"/>
</dbReference>
<name>A0A9P9BM98_9PEZI</name>
<feature type="domain" description="AMP-dependent synthetase/ligase" evidence="2">
    <location>
        <begin position="51"/>
        <end position="421"/>
    </location>
</feature>
<dbReference type="PROSITE" id="PS00455">
    <property type="entry name" value="AMP_BINDING"/>
    <property type="match status" value="1"/>
</dbReference>
<evidence type="ECO:0000313" key="5">
    <source>
        <dbReference type="Proteomes" id="UP000756346"/>
    </source>
</evidence>
<evidence type="ECO:0000313" key="4">
    <source>
        <dbReference type="EMBL" id="KAH7025270.1"/>
    </source>
</evidence>
<sequence length="613" mass="66181">MAFVTPAYVPSMPFEVPDDVPVQSFLLKDDSRYGRRPLAQSKPPFTCGVSGLSYSVAEVSERVESLARALSHKLSLQVDTGNELDKVISIFSVNTANSLVVSWATHRLDGVSNYASATYTVAELVYQLEKVKPLALFTCTALLDKAYEAAATVGIPRDRIFLLPTPVSTTGPASLPVGIETVDDLINEGRGLEPLPVQQWQRGRGASQVAYLCGSSGTSGLPKFVKLSHKNVIANILQIATYEKNHRGADSEYCLGLLPFSHNLSLIAVAHLAVYRGDGVVVLSSFELQDMLQAIQDYQMGRLWLIPPVLMTIIRARDVVRKYDISSVNTAVVGAASLSEDIAAAFDSVIPGCKLIQGYGLTETTVAVTLTNPADDMFCSCGSLLPGVEGRLVNPDGSEITKHETPGELQVRTPTVMLGYLNNDTETSAMLTPDGWLRTGDLVEFRKSKNGHDHVFFVDRMKELIKVRGMQVSPTEVENHLMAHPKILTAVVVPIPDELAGELPLAFIVRSPEAEAENANMLKLEIDDHVKGALAAHKHLAGGIEFVAAVPKTGSGKIQRKVLKGMALSICKARQAAKDPVNAAVFVFDSDGSSDFTDSDDDDLNDESSDGFD</sequence>
<dbReference type="InterPro" id="IPR020845">
    <property type="entry name" value="AMP-binding_CS"/>
</dbReference>
<dbReference type="RefSeq" id="XP_046008818.1">
    <property type="nucleotide sequence ID" value="XM_046150566.1"/>
</dbReference>
<dbReference type="PANTHER" id="PTHR24096">
    <property type="entry name" value="LONG-CHAIN-FATTY-ACID--COA LIGASE"/>
    <property type="match status" value="1"/>
</dbReference>
<dbReference type="InterPro" id="IPR000873">
    <property type="entry name" value="AMP-dep_synth/lig_dom"/>
</dbReference>
<feature type="domain" description="AMP-binding enzyme C-terminal" evidence="3">
    <location>
        <begin position="476"/>
        <end position="557"/>
    </location>
</feature>
<feature type="compositionally biased region" description="Acidic residues" evidence="1">
    <location>
        <begin position="597"/>
        <end position="613"/>
    </location>
</feature>
<dbReference type="OrthoDB" id="6509636at2759"/>
<keyword evidence="5" id="KW-1185">Reference proteome</keyword>
<dbReference type="Pfam" id="PF00501">
    <property type="entry name" value="AMP-binding"/>
    <property type="match status" value="1"/>
</dbReference>
<dbReference type="InterPro" id="IPR042099">
    <property type="entry name" value="ANL_N_sf"/>
</dbReference>
<dbReference type="Gene3D" id="3.30.300.30">
    <property type="match status" value="1"/>
</dbReference>
<dbReference type="Gene3D" id="3.40.50.12780">
    <property type="entry name" value="N-terminal domain of ligase-like"/>
    <property type="match status" value="1"/>
</dbReference>
<proteinExistence type="predicted"/>
<evidence type="ECO:0000259" key="2">
    <source>
        <dbReference type="Pfam" id="PF00501"/>
    </source>
</evidence>
<protein>
    <submittedName>
        <fullName evidence="4">Uncharacterized protein</fullName>
    </submittedName>
</protein>
<dbReference type="PANTHER" id="PTHR24096:SF422">
    <property type="entry name" value="BCDNA.GH02901"/>
    <property type="match status" value="1"/>
</dbReference>
<dbReference type="InterPro" id="IPR025110">
    <property type="entry name" value="AMP-bd_C"/>
</dbReference>
<feature type="region of interest" description="Disordered" evidence="1">
    <location>
        <begin position="590"/>
        <end position="613"/>
    </location>
</feature>
<dbReference type="Pfam" id="PF13193">
    <property type="entry name" value="AMP-binding_C"/>
    <property type="match status" value="1"/>
</dbReference>
<dbReference type="SUPFAM" id="SSF56801">
    <property type="entry name" value="Acetyl-CoA synthetase-like"/>
    <property type="match status" value="1"/>
</dbReference>
<organism evidence="4 5">
    <name type="scientific">Microdochium trichocladiopsis</name>
    <dbReference type="NCBI Taxonomy" id="1682393"/>
    <lineage>
        <taxon>Eukaryota</taxon>
        <taxon>Fungi</taxon>
        <taxon>Dikarya</taxon>
        <taxon>Ascomycota</taxon>
        <taxon>Pezizomycotina</taxon>
        <taxon>Sordariomycetes</taxon>
        <taxon>Xylariomycetidae</taxon>
        <taxon>Xylariales</taxon>
        <taxon>Microdochiaceae</taxon>
        <taxon>Microdochium</taxon>
    </lineage>
</organism>
<dbReference type="EMBL" id="JAGTJQ010000009">
    <property type="protein sequence ID" value="KAH7025270.1"/>
    <property type="molecule type" value="Genomic_DNA"/>
</dbReference>
<evidence type="ECO:0000256" key="1">
    <source>
        <dbReference type="SAM" id="MobiDB-lite"/>
    </source>
</evidence>
<gene>
    <name evidence="4" type="ORF">B0I36DRAFT_250793</name>
</gene>